<dbReference type="Proteomes" id="UP001235939">
    <property type="component" value="Chromosome 22"/>
</dbReference>
<feature type="domain" description="Fibronectin type-III" evidence="1">
    <location>
        <begin position="26"/>
        <end position="115"/>
    </location>
</feature>
<keyword evidence="3" id="KW-1185">Reference proteome</keyword>
<dbReference type="Gene3D" id="2.60.40.10">
    <property type="entry name" value="Immunoglobulins"/>
    <property type="match status" value="1"/>
</dbReference>
<organism evidence="2 3">
    <name type="scientific">Cordylochernes scorpioides</name>
    <dbReference type="NCBI Taxonomy" id="51811"/>
    <lineage>
        <taxon>Eukaryota</taxon>
        <taxon>Metazoa</taxon>
        <taxon>Ecdysozoa</taxon>
        <taxon>Arthropoda</taxon>
        <taxon>Chelicerata</taxon>
        <taxon>Arachnida</taxon>
        <taxon>Pseudoscorpiones</taxon>
        <taxon>Cheliferoidea</taxon>
        <taxon>Chernetidae</taxon>
        <taxon>Cordylochernes</taxon>
    </lineage>
</organism>
<evidence type="ECO:0000313" key="3">
    <source>
        <dbReference type="Proteomes" id="UP001235939"/>
    </source>
</evidence>
<sequence>MEIFCRSDRMCKREVKHPYATGPPDPPAAVQIGNITWDSVTISWVPGYSSGLHQTFLLRVTLDSGPPRLLEAHGSPYKVGGLSPSSEIGIAVAGRSALGAGPFSEPDVVVTTAPGIPPDLLAIYLKIINEFSCSILICNNIFDRYLRLPINSIRFRSLTKTFRARIGLVILPDKNCLGNI</sequence>
<proteinExistence type="predicted"/>
<dbReference type="PROSITE" id="PS50853">
    <property type="entry name" value="FN3"/>
    <property type="match status" value="1"/>
</dbReference>
<evidence type="ECO:0000313" key="2">
    <source>
        <dbReference type="EMBL" id="UYV82670.1"/>
    </source>
</evidence>
<dbReference type="InterPro" id="IPR013783">
    <property type="entry name" value="Ig-like_fold"/>
</dbReference>
<dbReference type="InterPro" id="IPR003961">
    <property type="entry name" value="FN3_dom"/>
</dbReference>
<reference evidence="2 3" key="1">
    <citation type="submission" date="2022-03" db="EMBL/GenBank/DDBJ databases">
        <title>A chromosomal length assembly of Cordylochernes scorpioides.</title>
        <authorList>
            <person name="Zeh D."/>
            <person name="Zeh J."/>
        </authorList>
    </citation>
    <scope>NUCLEOTIDE SEQUENCE [LARGE SCALE GENOMIC DNA]</scope>
    <source>
        <strain evidence="2">IN4F17</strain>
        <tissue evidence="2">Whole Body</tissue>
    </source>
</reference>
<dbReference type="EMBL" id="CP092884">
    <property type="protein sequence ID" value="UYV82670.1"/>
    <property type="molecule type" value="Genomic_DNA"/>
</dbReference>
<accession>A0ABY6LSG6</accession>
<protein>
    <submittedName>
        <fullName evidence="2">NPHS1</fullName>
    </submittedName>
</protein>
<gene>
    <name evidence="2" type="ORF">LAZ67_22000459</name>
</gene>
<dbReference type="InterPro" id="IPR036116">
    <property type="entry name" value="FN3_sf"/>
</dbReference>
<evidence type="ECO:0000259" key="1">
    <source>
        <dbReference type="PROSITE" id="PS50853"/>
    </source>
</evidence>
<name>A0ABY6LSG6_9ARAC</name>
<dbReference type="CDD" id="cd00063">
    <property type="entry name" value="FN3"/>
    <property type="match status" value="1"/>
</dbReference>
<dbReference type="SUPFAM" id="SSF49265">
    <property type="entry name" value="Fibronectin type III"/>
    <property type="match status" value="1"/>
</dbReference>
<dbReference type="SMART" id="SM00060">
    <property type="entry name" value="FN3"/>
    <property type="match status" value="1"/>
</dbReference>